<dbReference type="EMBL" id="CP115451">
    <property type="protein sequence ID" value="WBP91999.1"/>
    <property type="molecule type" value="Genomic_DNA"/>
</dbReference>
<proteinExistence type="predicted"/>
<dbReference type="Proteomes" id="UP001212821">
    <property type="component" value="Plasmid punmamed2"/>
</dbReference>
<evidence type="ECO:0000313" key="2">
    <source>
        <dbReference type="Proteomes" id="UP001212821"/>
    </source>
</evidence>
<gene>
    <name evidence="1" type="ORF">O1G21_40120</name>
</gene>
<keyword evidence="2" id="KW-1185">Reference proteome</keyword>
<organism evidence="1 2">
    <name type="scientific">Kitasatospora cathayae</name>
    <dbReference type="NCBI Taxonomy" id="3004092"/>
    <lineage>
        <taxon>Bacteria</taxon>
        <taxon>Bacillati</taxon>
        <taxon>Actinomycetota</taxon>
        <taxon>Actinomycetes</taxon>
        <taxon>Kitasatosporales</taxon>
        <taxon>Streptomycetaceae</taxon>
        <taxon>Kitasatospora</taxon>
    </lineage>
</organism>
<geneLocation type="plasmid" evidence="1 2">
    <name>punmamed2</name>
</geneLocation>
<dbReference type="RefSeq" id="WP_270151645.1">
    <property type="nucleotide sequence ID" value="NZ_CP115451.1"/>
</dbReference>
<reference evidence="1 2" key="1">
    <citation type="submission" date="2022-12" db="EMBL/GenBank/DDBJ databases">
        <title>HUAS 3-15.</title>
        <authorList>
            <person name="Mo P."/>
        </authorList>
    </citation>
    <scope>NUCLEOTIDE SEQUENCE [LARGE SCALE GENOMIC DNA]</scope>
    <source>
        <strain evidence="1 2">HUAS 3-15</strain>
        <plasmid evidence="1 2">punmamed2</plasmid>
    </source>
</reference>
<accession>A0ABY7QIE2</accession>
<evidence type="ECO:0000313" key="1">
    <source>
        <dbReference type="EMBL" id="WBP91999.1"/>
    </source>
</evidence>
<sequence length="80" mass="8505">MPTSPDPAAPQYRANLSDLEPLAARWAAKRDGRPLPPLDQATRQALIRLYTEAAARGASINPEAAALAQAEADKLRAGLD</sequence>
<protein>
    <submittedName>
        <fullName evidence="1">Uncharacterized protein</fullName>
    </submittedName>
</protein>
<keyword evidence="1" id="KW-0614">Plasmid</keyword>
<name>A0ABY7QIE2_9ACTN</name>